<dbReference type="EC" id="3.1.3.48" evidence="2"/>
<organism evidence="9 10">
    <name type="scientific">Lottia gigantea</name>
    <name type="common">Giant owl limpet</name>
    <dbReference type="NCBI Taxonomy" id="225164"/>
    <lineage>
        <taxon>Eukaryota</taxon>
        <taxon>Metazoa</taxon>
        <taxon>Spiralia</taxon>
        <taxon>Lophotrochozoa</taxon>
        <taxon>Mollusca</taxon>
        <taxon>Gastropoda</taxon>
        <taxon>Patellogastropoda</taxon>
        <taxon>Lottioidea</taxon>
        <taxon>Lottiidae</taxon>
        <taxon>Lottia</taxon>
    </lineage>
</organism>
<proteinExistence type="inferred from homology"/>
<dbReference type="KEGG" id="lgi:LOTGIDRAFT_188309"/>
<dbReference type="EMBL" id="KB201549">
    <property type="protein sequence ID" value="ESO96164.1"/>
    <property type="molecule type" value="Genomic_DNA"/>
</dbReference>
<evidence type="ECO:0000259" key="8">
    <source>
        <dbReference type="PROSITE" id="PS50056"/>
    </source>
</evidence>
<keyword evidence="10" id="KW-1185">Reference proteome</keyword>
<feature type="active site" description="Phosphocysteine intermediate" evidence="5">
    <location>
        <position position="141"/>
    </location>
</feature>
<dbReference type="SMART" id="SM00404">
    <property type="entry name" value="PTPc_motif"/>
    <property type="match status" value="1"/>
</dbReference>
<dbReference type="InterPro" id="IPR020422">
    <property type="entry name" value="TYR_PHOSPHATASE_DUAL_dom"/>
</dbReference>
<keyword evidence="4" id="KW-0904">Protein phosphatase</keyword>
<dbReference type="InterPro" id="IPR000387">
    <property type="entry name" value="Tyr_Pase_dom"/>
</dbReference>
<sequence>MATTLEQPTTGGNFDSSDDEGEIDLSPFKIAWLDLGCEVCDEKLAISALPGCRFKNTWRSVKHDLKCIRDEGIKEVFCLCSKGELHKYRVTGLLQEFAEADINVHHYPFPDGMTPSFPNLMKMLDELRANLLNGNKCLVHCYGGLGRSCLVAACLIMLIDEKISPEDVIKKVRDLQGHSAVQSVKQFNFINDFRDMLEDFKKDKSDENGETRSVSR</sequence>
<accession>V4C3P3</accession>
<dbReference type="RefSeq" id="XP_009053279.1">
    <property type="nucleotide sequence ID" value="XM_009055031.1"/>
</dbReference>
<evidence type="ECO:0000259" key="7">
    <source>
        <dbReference type="PROSITE" id="PS50054"/>
    </source>
</evidence>
<reference evidence="9 10" key="1">
    <citation type="journal article" date="2013" name="Nature">
        <title>Insights into bilaterian evolution from three spiralian genomes.</title>
        <authorList>
            <person name="Simakov O."/>
            <person name="Marletaz F."/>
            <person name="Cho S.J."/>
            <person name="Edsinger-Gonzales E."/>
            <person name="Havlak P."/>
            <person name="Hellsten U."/>
            <person name="Kuo D.H."/>
            <person name="Larsson T."/>
            <person name="Lv J."/>
            <person name="Arendt D."/>
            <person name="Savage R."/>
            <person name="Osoegawa K."/>
            <person name="de Jong P."/>
            <person name="Grimwood J."/>
            <person name="Chapman J.A."/>
            <person name="Shapiro H."/>
            <person name="Aerts A."/>
            <person name="Otillar R.P."/>
            <person name="Terry A.Y."/>
            <person name="Boore J.L."/>
            <person name="Grigoriev I.V."/>
            <person name="Lindberg D.R."/>
            <person name="Seaver E.C."/>
            <person name="Weisblat D.A."/>
            <person name="Putnam N.H."/>
            <person name="Rokhsar D.S."/>
        </authorList>
    </citation>
    <scope>NUCLEOTIDE SEQUENCE [LARGE SCALE GENOMIC DNA]</scope>
</reference>
<dbReference type="HOGENOM" id="CLU_047330_1_0_1"/>
<dbReference type="OrthoDB" id="19045at2759"/>
<feature type="domain" description="Tyrosine specific protein phosphatases" evidence="8">
    <location>
        <begin position="118"/>
        <end position="174"/>
    </location>
</feature>
<protein>
    <recommendedName>
        <fullName evidence="2">protein-tyrosine-phosphatase</fullName>
        <ecNumber evidence="2">3.1.3.48</ecNumber>
    </recommendedName>
</protein>
<dbReference type="FunFam" id="3.90.190.10:FF:000157">
    <property type="entry name" value="Protein-tyrosine phosphatase"/>
    <property type="match status" value="1"/>
</dbReference>
<keyword evidence="3" id="KW-0378">Hydrolase</keyword>
<evidence type="ECO:0000256" key="5">
    <source>
        <dbReference type="PIRSR" id="PIRSR037322-1"/>
    </source>
</evidence>
<dbReference type="CDD" id="cd14505">
    <property type="entry name" value="CDKN3-like"/>
    <property type="match status" value="1"/>
</dbReference>
<dbReference type="AlphaFoldDB" id="V4C3P3"/>
<evidence type="ECO:0000256" key="6">
    <source>
        <dbReference type="SAM" id="MobiDB-lite"/>
    </source>
</evidence>
<dbReference type="PROSITE" id="PS50056">
    <property type="entry name" value="TYR_PHOSPHATASE_2"/>
    <property type="match status" value="1"/>
</dbReference>
<comment type="similarity">
    <text evidence="1">Belongs to the protein-tyrosine phosphatase family.</text>
</comment>
<dbReference type="CTD" id="20244785"/>
<dbReference type="GO" id="GO:0004725">
    <property type="term" value="F:protein tyrosine phosphatase activity"/>
    <property type="evidence" value="ECO:0007669"/>
    <property type="project" value="UniProtKB-EC"/>
</dbReference>
<dbReference type="OMA" id="CRYKDIR"/>
<dbReference type="GeneID" id="20244785"/>
<evidence type="ECO:0000256" key="2">
    <source>
        <dbReference type="ARBA" id="ARBA00013064"/>
    </source>
</evidence>
<dbReference type="SUPFAM" id="SSF52799">
    <property type="entry name" value="(Phosphotyrosine protein) phosphatases II"/>
    <property type="match status" value="1"/>
</dbReference>
<feature type="compositionally biased region" description="Polar residues" evidence="6">
    <location>
        <begin position="1"/>
        <end position="15"/>
    </location>
</feature>
<dbReference type="InterPro" id="IPR050561">
    <property type="entry name" value="PTP"/>
</dbReference>
<dbReference type="InterPro" id="IPR003595">
    <property type="entry name" value="Tyr_Pase_cat"/>
</dbReference>
<dbReference type="Gene3D" id="3.90.190.10">
    <property type="entry name" value="Protein tyrosine phosphatase superfamily"/>
    <property type="match status" value="1"/>
</dbReference>
<gene>
    <name evidence="9" type="ORF">LOTGIDRAFT_188309</name>
</gene>
<evidence type="ECO:0000256" key="1">
    <source>
        <dbReference type="ARBA" id="ARBA00009580"/>
    </source>
</evidence>
<dbReference type="PROSITE" id="PS50054">
    <property type="entry name" value="TYR_PHOSPHATASE_DUAL"/>
    <property type="match status" value="1"/>
</dbReference>
<feature type="domain" description="Tyrosine-protein phosphatase" evidence="7">
    <location>
        <begin position="36"/>
        <end position="202"/>
    </location>
</feature>
<dbReference type="Proteomes" id="UP000030746">
    <property type="component" value="Unassembled WGS sequence"/>
</dbReference>
<evidence type="ECO:0000313" key="10">
    <source>
        <dbReference type="Proteomes" id="UP000030746"/>
    </source>
</evidence>
<evidence type="ECO:0000256" key="3">
    <source>
        <dbReference type="ARBA" id="ARBA00022801"/>
    </source>
</evidence>
<feature type="region of interest" description="Disordered" evidence="6">
    <location>
        <begin position="1"/>
        <end position="20"/>
    </location>
</feature>
<dbReference type="InterPro" id="IPR008425">
    <property type="entry name" value="CDK_inhib_3"/>
</dbReference>
<dbReference type="InterPro" id="IPR029021">
    <property type="entry name" value="Prot-tyrosine_phosphatase-like"/>
</dbReference>
<evidence type="ECO:0000256" key="4">
    <source>
        <dbReference type="ARBA" id="ARBA00022912"/>
    </source>
</evidence>
<dbReference type="STRING" id="225164.V4C3P3"/>
<dbReference type="PIRSF" id="PIRSF037322">
    <property type="entry name" value="CDKN3"/>
    <property type="match status" value="1"/>
</dbReference>
<dbReference type="InterPro" id="IPR022778">
    <property type="entry name" value="CDKN3"/>
</dbReference>
<dbReference type="Pfam" id="PF05706">
    <property type="entry name" value="CDKN3"/>
    <property type="match status" value="1"/>
</dbReference>
<evidence type="ECO:0000313" key="9">
    <source>
        <dbReference type="EMBL" id="ESO96164.1"/>
    </source>
</evidence>
<dbReference type="PANTHER" id="PTHR23339">
    <property type="entry name" value="TYROSINE SPECIFIC PROTEIN PHOSPHATASE AND DUAL SPECIFICITY PROTEIN PHOSPHATASE"/>
    <property type="match status" value="1"/>
</dbReference>
<name>V4C3P3_LOTGI</name>